<gene>
    <name evidence="1" type="ORF">NDU88_004876</name>
</gene>
<accession>A0AAV7PHZ6</accession>
<dbReference type="AlphaFoldDB" id="A0AAV7PHZ6"/>
<evidence type="ECO:0000313" key="2">
    <source>
        <dbReference type="Proteomes" id="UP001066276"/>
    </source>
</evidence>
<proteinExistence type="predicted"/>
<organism evidence="1 2">
    <name type="scientific">Pleurodeles waltl</name>
    <name type="common">Iberian ribbed newt</name>
    <dbReference type="NCBI Taxonomy" id="8319"/>
    <lineage>
        <taxon>Eukaryota</taxon>
        <taxon>Metazoa</taxon>
        <taxon>Chordata</taxon>
        <taxon>Craniata</taxon>
        <taxon>Vertebrata</taxon>
        <taxon>Euteleostomi</taxon>
        <taxon>Amphibia</taxon>
        <taxon>Batrachia</taxon>
        <taxon>Caudata</taxon>
        <taxon>Salamandroidea</taxon>
        <taxon>Salamandridae</taxon>
        <taxon>Pleurodelinae</taxon>
        <taxon>Pleurodeles</taxon>
    </lineage>
</organism>
<name>A0AAV7PHZ6_PLEWA</name>
<reference evidence="1" key="1">
    <citation type="journal article" date="2022" name="bioRxiv">
        <title>Sequencing and chromosome-scale assembly of the giantPleurodeles waltlgenome.</title>
        <authorList>
            <person name="Brown T."/>
            <person name="Elewa A."/>
            <person name="Iarovenko S."/>
            <person name="Subramanian E."/>
            <person name="Araus A.J."/>
            <person name="Petzold A."/>
            <person name="Susuki M."/>
            <person name="Suzuki K.-i.T."/>
            <person name="Hayashi T."/>
            <person name="Toyoda A."/>
            <person name="Oliveira C."/>
            <person name="Osipova E."/>
            <person name="Leigh N.D."/>
            <person name="Simon A."/>
            <person name="Yun M.H."/>
        </authorList>
    </citation>
    <scope>NUCLEOTIDE SEQUENCE</scope>
    <source>
        <strain evidence="1">20211129_DDA</strain>
        <tissue evidence="1">Liver</tissue>
    </source>
</reference>
<protein>
    <submittedName>
        <fullName evidence="1">Uncharacterized protein</fullName>
    </submittedName>
</protein>
<evidence type="ECO:0000313" key="1">
    <source>
        <dbReference type="EMBL" id="KAJ1126469.1"/>
    </source>
</evidence>
<sequence length="116" mass="12914">MEARDRACALRPVKDSPLPGHKAHGWIVFLLGKATYAKRALYRLVGSGHLFLLSRRQQAHRVFKRHGPQEQLLSGSSHFELLIHVAQSLISQDSLSPAKGEILLFLSVLALPERTA</sequence>
<keyword evidence="2" id="KW-1185">Reference proteome</keyword>
<dbReference type="EMBL" id="JANPWB010000011">
    <property type="protein sequence ID" value="KAJ1126469.1"/>
    <property type="molecule type" value="Genomic_DNA"/>
</dbReference>
<comment type="caution">
    <text evidence="1">The sequence shown here is derived from an EMBL/GenBank/DDBJ whole genome shotgun (WGS) entry which is preliminary data.</text>
</comment>
<dbReference type="Proteomes" id="UP001066276">
    <property type="component" value="Chromosome 7"/>
</dbReference>